<organism evidence="2 3">
    <name type="scientific">Sphingobacterium micropteri</name>
    <dbReference type="NCBI Taxonomy" id="2763501"/>
    <lineage>
        <taxon>Bacteria</taxon>
        <taxon>Pseudomonadati</taxon>
        <taxon>Bacteroidota</taxon>
        <taxon>Sphingobacteriia</taxon>
        <taxon>Sphingobacteriales</taxon>
        <taxon>Sphingobacteriaceae</taxon>
        <taxon>Sphingobacterium</taxon>
    </lineage>
</organism>
<name>A0ABR7YRJ3_9SPHI</name>
<dbReference type="Gene3D" id="3.90.550.10">
    <property type="entry name" value="Spore Coat Polysaccharide Biosynthesis Protein SpsA, Chain A"/>
    <property type="match status" value="1"/>
</dbReference>
<evidence type="ECO:0000313" key="3">
    <source>
        <dbReference type="Proteomes" id="UP000602759"/>
    </source>
</evidence>
<accession>A0ABR7YRJ3</accession>
<proteinExistence type="predicted"/>
<dbReference type="EMBL" id="JACOIK010000009">
    <property type="protein sequence ID" value="MBD1433816.1"/>
    <property type="molecule type" value="Genomic_DNA"/>
</dbReference>
<protein>
    <submittedName>
        <fullName evidence="2">Glycosyltransferase</fullName>
    </submittedName>
</protein>
<evidence type="ECO:0000313" key="2">
    <source>
        <dbReference type="EMBL" id="MBD1433816.1"/>
    </source>
</evidence>
<evidence type="ECO:0000259" key="1">
    <source>
        <dbReference type="Pfam" id="PF00535"/>
    </source>
</evidence>
<dbReference type="Proteomes" id="UP000602759">
    <property type="component" value="Unassembled WGS sequence"/>
</dbReference>
<gene>
    <name evidence="2" type="ORF">H8B06_13345</name>
</gene>
<dbReference type="PANTHER" id="PTHR22916">
    <property type="entry name" value="GLYCOSYLTRANSFERASE"/>
    <property type="match status" value="1"/>
</dbReference>
<dbReference type="InterPro" id="IPR001173">
    <property type="entry name" value="Glyco_trans_2-like"/>
</dbReference>
<dbReference type="PANTHER" id="PTHR22916:SF3">
    <property type="entry name" value="UDP-GLCNAC:BETAGAL BETA-1,3-N-ACETYLGLUCOSAMINYLTRANSFERASE-LIKE PROTEIN 1"/>
    <property type="match status" value="1"/>
</dbReference>
<feature type="domain" description="Glycosyltransferase 2-like" evidence="1">
    <location>
        <begin position="17"/>
        <end position="173"/>
    </location>
</feature>
<dbReference type="Pfam" id="PF00535">
    <property type="entry name" value="Glycos_transf_2"/>
    <property type="match status" value="1"/>
</dbReference>
<dbReference type="InterPro" id="IPR029044">
    <property type="entry name" value="Nucleotide-diphossugar_trans"/>
</dbReference>
<dbReference type="SUPFAM" id="SSF53448">
    <property type="entry name" value="Nucleotide-diphospho-sugar transferases"/>
    <property type="match status" value="1"/>
</dbReference>
<comment type="caution">
    <text evidence="2">The sequence shown here is derived from an EMBL/GenBank/DDBJ whole genome shotgun (WGS) entry which is preliminary data.</text>
</comment>
<reference evidence="2 3" key="1">
    <citation type="submission" date="2020-08" db="EMBL/GenBank/DDBJ databases">
        <title>Sphingobacterium sp. DN00404 isolated from aquaculture water.</title>
        <authorList>
            <person name="Zhang M."/>
        </authorList>
    </citation>
    <scope>NUCLEOTIDE SEQUENCE [LARGE SCALE GENOMIC DNA]</scope>
    <source>
        <strain evidence="2 3">DN00404</strain>
    </source>
</reference>
<keyword evidence="3" id="KW-1185">Reference proteome</keyword>
<dbReference type="RefSeq" id="WP_190994771.1">
    <property type="nucleotide sequence ID" value="NZ_JACOIK010000009.1"/>
</dbReference>
<sequence>MLTFKFDITNMHYPLVSIIIPCYNQAPFLEKTLRSVSNQLYNNWECLIVNDGSTDDSARIAEKLCGTDLRFKLLSKKNGGLSSARNYGLKHAKGDFIQFLDGDDLLYEEKLSESLIDIGQHDIVITSFNHLKKNQIIAPFCRLDPAYFTYQNILLEWDSSFSIPIHCGLFKSSLLKDFRFNEDIQAGEDWLFWLSIYKRKVLTKYIDRELVCYRLHDRSMTQDAEYMAQNKQKVHLIIYNELNNEYKLSFFERFSLEALTRRQEVINSYIKREKRLKNRIKSYIKRLTDKPYISQ</sequence>